<protein>
    <recommendedName>
        <fullName evidence="4">Gamma-glutamylcyclotransferase family protein</fullName>
    </recommendedName>
</protein>
<evidence type="ECO:0000256" key="2">
    <source>
        <dbReference type="ARBA" id="ARBA00008861"/>
    </source>
</evidence>
<evidence type="ECO:0000256" key="3">
    <source>
        <dbReference type="PIRSR" id="PIRSR639126-1"/>
    </source>
</evidence>
<dbReference type="CDD" id="cd06661">
    <property type="entry name" value="GGCT_like"/>
    <property type="match status" value="1"/>
</dbReference>
<name>A0A1D6IBA5_MAIZE</name>
<dbReference type="Gene3D" id="3.10.490.10">
    <property type="entry name" value="Gamma-glutamyl cyclotransferase-like"/>
    <property type="match status" value="1"/>
</dbReference>
<dbReference type="Pfam" id="PF06094">
    <property type="entry name" value="GGACT"/>
    <property type="match status" value="1"/>
</dbReference>
<feature type="active site" description="Proton acceptor" evidence="3">
    <location>
        <position position="86"/>
    </location>
</feature>
<dbReference type="InParanoid" id="A0A1D6IBA5"/>
<accession>A0A1D6IBA5</accession>
<dbReference type="FunFam" id="3.10.490.10:FF:000012">
    <property type="entry name" value="AIG2-like (Avirulence induced gene) family protein"/>
    <property type="match status" value="1"/>
</dbReference>
<proteinExistence type="inferred from homology"/>
<dbReference type="ExpressionAtlas" id="A0A1D6IBA5">
    <property type="expression patterns" value="baseline and differential"/>
</dbReference>
<comment type="similarity">
    <text evidence="2 4">Belongs to the gamma-glutamylcyclotransferase family.</text>
</comment>
<dbReference type="SMR" id="A0A1D6IBA5"/>
<dbReference type="InterPro" id="IPR036568">
    <property type="entry name" value="GGCT-like_sf"/>
</dbReference>
<dbReference type="InterPro" id="IPR013024">
    <property type="entry name" value="GGCT-like"/>
</dbReference>
<dbReference type="GO" id="GO:0061929">
    <property type="term" value="F:gamma-glutamylaminecyclotransferase activity"/>
    <property type="evidence" value="ECO:0007669"/>
    <property type="project" value="InterPro"/>
</dbReference>
<evidence type="ECO:0000256" key="4">
    <source>
        <dbReference type="RuleBase" id="RU367036"/>
    </source>
</evidence>
<dbReference type="EMBL" id="CM007650">
    <property type="protein sequence ID" value="ONM57227.1"/>
    <property type="molecule type" value="Genomic_DNA"/>
</dbReference>
<dbReference type="InterPro" id="IPR009288">
    <property type="entry name" value="AIG2-like_dom"/>
</dbReference>
<sequence length="199" mass="20815">MAEATPTMVFVYGTLKRGFPNHSLLVASATPFVGAASTAGPASLIIGPYSVPFLLPTPASASSGRVVSGELYAPSPAALAELDALEASASPPHQTRCSLSTGLGTHIGVYERRPITVVVDGSGEVVQAEAYFAHPSYAEALWRRCGGEEAEIGEYTVDHAGEYVPKSERLADAAGLIDAIHRFVATATDNRRRAHGLLP</sequence>
<evidence type="ECO:0000256" key="1">
    <source>
        <dbReference type="ARBA" id="ARBA00002782"/>
    </source>
</evidence>
<dbReference type="PANTHER" id="PTHR12510:SF5">
    <property type="entry name" value="GAMMA-GLUTAMYLCYCLOTRANSFERASE FAMILY PROTEIN"/>
    <property type="match status" value="1"/>
</dbReference>
<evidence type="ECO:0000313" key="6">
    <source>
        <dbReference type="EMBL" id="ONM57227.1"/>
    </source>
</evidence>
<reference evidence="6" key="1">
    <citation type="submission" date="2015-12" db="EMBL/GenBank/DDBJ databases">
        <title>Update maize B73 reference genome by single molecule sequencing technologies.</title>
        <authorList>
            <consortium name="Maize Genome Sequencing Project"/>
            <person name="Ware D."/>
        </authorList>
    </citation>
    <scope>NUCLEOTIDE SEQUENCE [LARGE SCALE GENOMIC DNA]</scope>
    <source>
        <tissue evidence="6">Seedling</tissue>
    </source>
</reference>
<dbReference type="FunCoup" id="A0A1D6IBA5">
    <property type="interactions" value="431"/>
</dbReference>
<dbReference type="OMA" id="MCEFGEN"/>
<dbReference type="PaxDb" id="4577-GRMZM2G105297_P02"/>
<dbReference type="PANTHER" id="PTHR12510">
    <property type="entry name" value="TROPONIN C-AKIN-1 PROTEIN"/>
    <property type="match status" value="1"/>
</dbReference>
<gene>
    <name evidence="6" type="ORF">ZEAMMB73_Zm00001d021465</name>
</gene>
<dbReference type="STRING" id="4577.A0A1D6IBA5"/>
<dbReference type="InterPro" id="IPR039126">
    <property type="entry name" value="GGACT"/>
</dbReference>
<dbReference type="AlphaFoldDB" id="A0A1D6IBA5"/>
<dbReference type="SUPFAM" id="SSF110857">
    <property type="entry name" value="Gamma-glutamyl cyclotransferase-like"/>
    <property type="match status" value="1"/>
</dbReference>
<organism evidence="6">
    <name type="scientific">Zea mays</name>
    <name type="common">Maize</name>
    <dbReference type="NCBI Taxonomy" id="4577"/>
    <lineage>
        <taxon>Eukaryota</taxon>
        <taxon>Viridiplantae</taxon>
        <taxon>Streptophyta</taxon>
        <taxon>Embryophyta</taxon>
        <taxon>Tracheophyta</taxon>
        <taxon>Spermatophyta</taxon>
        <taxon>Magnoliopsida</taxon>
        <taxon>Liliopsida</taxon>
        <taxon>Poales</taxon>
        <taxon>Poaceae</taxon>
        <taxon>PACMAD clade</taxon>
        <taxon>Panicoideae</taxon>
        <taxon>Andropogonodae</taxon>
        <taxon>Andropogoneae</taxon>
        <taxon>Tripsacinae</taxon>
        <taxon>Zea</taxon>
    </lineage>
</organism>
<evidence type="ECO:0000259" key="5">
    <source>
        <dbReference type="Pfam" id="PF06094"/>
    </source>
</evidence>
<feature type="domain" description="Gamma-glutamylcyclotransferase AIG2-like" evidence="5">
    <location>
        <begin position="9"/>
        <end position="135"/>
    </location>
</feature>
<comment type="function">
    <text evidence="1">Putative gamma-glutamylcyclotransferase.</text>
</comment>
<dbReference type="eggNOG" id="KOG4450">
    <property type="taxonomic scope" value="Eukaryota"/>
</dbReference>